<dbReference type="KEGG" id="sbh:SBI_01485"/>
<dbReference type="PATRIC" id="fig|749414.3.peg.1522"/>
<proteinExistence type="predicted"/>
<dbReference type="EMBL" id="CP002047">
    <property type="protein sequence ID" value="ADI04606.1"/>
    <property type="molecule type" value="Genomic_DNA"/>
</dbReference>
<dbReference type="AlphaFoldDB" id="D7CDU1"/>
<sequence>MTTEGNGDGGTDAAALHLREVASRSGRDVRKILEEVCRGVCGL</sequence>
<reference evidence="1 2" key="1">
    <citation type="journal article" date="2010" name="J. Bacteriol.">
        <title>Genome sequence of the milbemycin-producing bacterium Streptomyces bingchenggensis.</title>
        <authorList>
            <person name="Wang X.J."/>
            <person name="Yan Y.J."/>
            <person name="Zhang B."/>
            <person name="An J."/>
            <person name="Wang J.J."/>
            <person name="Tian J."/>
            <person name="Jiang L."/>
            <person name="Chen Y.H."/>
            <person name="Huang S.X."/>
            <person name="Yin M."/>
            <person name="Zhang J."/>
            <person name="Gao A.L."/>
            <person name="Liu C.X."/>
            <person name="Zhu Z.X."/>
            <person name="Xiang W.S."/>
        </authorList>
    </citation>
    <scope>NUCLEOTIDE SEQUENCE [LARGE SCALE GENOMIC DNA]</scope>
    <source>
        <strain evidence="1 2">BCW-1</strain>
    </source>
</reference>
<keyword evidence="2" id="KW-1185">Reference proteome</keyword>
<organism evidence="1 2">
    <name type="scientific">Streptomyces bingchenggensis (strain BCW-1)</name>
    <dbReference type="NCBI Taxonomy" id="749414"/>
    <lineage>
        <taxon>Bacteria</taxon>
        <taxon>Bacillati</taxon>
        <taxon>Actinomycetota</taxon>
        <taxon>Actinomycetes</taxon>
        <taxon>Kitasatosporales</taxon>
        <taxon>Streptomycetaceae</taxon>
        <taxon>Streptomyces</taxon>
    </lineage>
</organism>
<gene>
    <name evidence="1" type="ordered locus">SBI_01485</name>
</gene>
<dbReference type="Proteomes" id="UP000000377">
    <property type="component" value="Chromosome"/>
</dbReference>
<dbReference type="STRING" id="749414.SBI_01485"/>
<evidence type="ECO:0000313" key="1">
    <source>
        <dbReference type="EMBL" id="ADI04606.1"/>
    </source>
</evidence>
<dbReference type="HOGENOM" id="CLU_3239993_0_0_11"/>
<evidence type="ECO:0000313" key="2">
    <source>
        <dbReference type="Proteomes" id="UP000000377"/>
    </source>
</evidence>
<name>D7CDU1_STRBB</name>
<protein>
    <submittedName>
        <fullName evidence="1">Uncharacterized protein</fullName>
    </submittedName>
</protein>
<accession>D7CDU1</accession>